<feature type="compositionally biased region" description="Gly residues" evidence="1">
    <location>
        <begin position="114"/>
        <end position="128"/>
    </location>
</feature>
<evidence type="ECO:0008006" key="5">
    <source>
        <dbReference type="Google" id="ProtNLM"/>
    </source>
</evidence>
<proteinExistence type="predicted"/>
<feature type="region of interest" description="Disordered" evidence="1">
    <location>
        <begin position="78"/>
        <end position="128"/>
    </location>
</feature>
<gene>
    <name evidence="3" type="ORF">SAMN04488002_3573</name>
</gene>
<keyword evidence="2" id="KW-0732">Signal</keyword>
<dbReference type="STRING" id="670154.SAMN04488002_3573"/>
<dbReference type="Proteomes" id="UP000199658">
    <property type="component" value="Unassembled WGS sequence"/>
</dbReference>
<protein>
    <recommendedName>
        <fullName evidence="5">Peptidase propeptide and YPEB domain-containing protein</fullName>
    </recommendedName>
</protein>
<dbReference type="AlphaFoldDB" id="A0A1I6HY10"/>
<dbReference type="OrthoDB" id="7869758at2"/>
<accession>A0A1I6HY10</accession>
<keyword evidence="4" id="KW-1185">Reference proteome</keyword>
<evidence type="ECO:0000256" key="2">
    <source>
        <dbReference type="SAM" id="SignalP"/>
    </source>
</evidence>
<evidence type="ECO:0000256" key="1">
    <source>
        <dbReference type="SAM" id="MobiDB-lite"/>
    </source>
</evidence>
<organism evidence="3 4">
    <name type="scientific">Litoreibacter janthinus</name>
    <dbReference type="NCBI Taxonomy" id="670154"/>
    <lineage>
        <taxon>Bacteria</taxon>
        <taxon>Pseudomonadati</taxon>
        <taxon>Pseudomonadota</taxon>
        <taxon>Alphaproteobacteria</taxon>
        <taxon>Rhodobacterales</taxon>
        <taxon>Roseobacteraceae</taxon>
        <taxon>Litoreibacter</taxon>
    </lineage>
</organism>
<sequence>MKWNLLASASILTVLCLTSAAYAQDTVADAVVARLQSNGYTVTEVRRSWLGRIVITAQSETNEREVVLNRTSGEILRDQTFAVTSPSTGAPARPTSSKGGKPGPKGPATPDGSAPGGGTGGGGIGGNG</sequence>
<name>A0A1I6HY10_9RHOB</name>
<dbReference type="RefSeq" id="WP_090219564.1">
    <property type="nucleotide sequence ID" value="NZ_FOYO01000001.1"/>
</dbReference>
<reference evidence="4" key="1">
    <citation type="submission" date="2016-10" db="EMBL/GenBank/DDBJ databases">
        <authorList>
            <person name="Varghese N."/>
            <person name="Submissions S."/>
        </authorList>
    </citation>
    <scope>NUCLEOTIDE SEQUENCE [LARGE SCALE GENOMIC DNA]</scope>
    <source>
        <strain evidence="4">DSM 26921</strain>
    </source>
</reference>
<evidence type="ECO:0000313" key="4">
    <source>
        <dbReference type="Proteomes" id="UP000199658"/>
    </source>
</evidence>
<dbReference type="EMBL" id="FOYO01000001">
    <property type="protein sequence ID" value="SFR59333.1"/>
    <property type="molecule type" value="Genomic_DNA"/>
</dbReference>
<feature type="chain" id="PRO_5011676784" description="Peptidase propeptide and YPEB domain-containing protein" evidence="2">
    <location>
        <begin position="24"/>
        <end position="128"/>
    </location>
</feature>
<evidence type="ECO:0000313" key="3">
    <source>
        <dbReference type="EMBL" id="SFR59333.1"/>
    </source>
</evidence>
<feature type="signal peptide" evidence="2">
    <location>
        <begin position="1"/>
        <end position="23"/>
    </location>
</feature>